<name>A0ABP6SX88_9ACTN</name>
<evidence type="ECO:0000256" key="2">
    <source>
        <dbReference type="ARBA" id="ARBA00022676"/>
    </source>
</evidence>
<keyword evidence="4" id="KW-0472">Membrane</keyword>
<dbReference type="PANTHER" id="PTHR43630">
    <property type="entry name" value="POLY-BETA-1,6-N-ACETYL-D-GLUCOSAMINE SYNTHASE"/>
    <property type="match status" value="1"/>
</dbReference>
<dbReference type="InterPro" id="IPR029044">
    <property type="entry name" value="Nucleotide-diphossugar_trans"/>
</dbReference>
<sequence>MFDTTAILRPVPLTYRGKARSKRPPDAAPHGRVTILVPAHNEADGIYVTVQGLLSQSQRPDQVIVVADNCTDDTAEIARTAGATVMESVGNRHKKAGALNQALARLLPDTAPDDLIMVVDADSVLDFDFLRNATAWLMSDPSLGAIGGLFRGGPGGGFVGHLQRNEYERYRRDVHRLRGKCLVVTGTAALFRASTLLSVSRARLAGVLPAGNGIGGVYDTSVLTEDNELTFALKTLGYGVLSPSDCTLTTEVMTSWGDLWRQRERWKRGAVENCIQYGFTRVTWRYWGRQFVTMLGVLITFAYLGSIVFSLAFYGGLHVKLFWLGVTGIFMIERVVTVRYRGWRQMLISASMYELVLDYFLQFVHAKAYAMSLLRRERKW</sequence>
<evidence type="ECO:0000313" key="6">
    <source>
        <dbReference type="Proteomes" id="UP001501676"/>
    </source>
</evidence>
<gene>
    <name evidence="5" type="ORF">GCM10020369_28260</name>
</gene>
<organism evidence="5 6">
    <name type="scientific">Cryptosporangium minutisporangium</name>
    <dbReference type="NCBI Taxonomy" id="113569"/>
    <lineage>
        <taxon>Bacteria</taxon>
        <taxon>Bacillati</taxon>
        <taxon>Actinomycetota</taxon>
        <taxon>Actinomycetes</taxon>
        <taxon>Cryptosporangiales</taxon>
        <taxon>Cryptosporangiaceae</taxon>
        <taxon>Cryptosporangium</taxon>
    </lineage>
</organism>
<dbReference type="PANTHER" id="PTHR43630:SF1">
    <property type="entry name" value="POLY-BETA-1,6-N-ACETYL-D-GLUCOSAMINE SYNTHASE"/>
    <property type="match status" value="1"/>
</dbReference>
<evidence type="ECO:0000256" key="1">
    <source>
        <dbReference type="ARBA" id="ARBA00006739"/>
    </source>
</evidence>
<dbReference type="CDD" id="cd06423">
    <property type="entry name" value="CESA_like"/>
    <property type="match status" value="1"/>
</dbReference>
<evidence type="ECO:0000256" key="4">
    <source>
        <dbReference type="SAM" id="Phobius"/>
    </source>
</evidence>
<evidence type="ECO:0000256" key="3">
    <source>
        <dbReference type="ARBA" id="ARBA00022679"/>
    </source>
</evidence>
<keyword evidence="4" id="KW-1133">Transmembrane helix</keyword>
<reference evidence="6" key="1">
    <citation type="journal article" date="2019" name="Int. J. Syst. Evol. Microbiol.">
        <title>The Global Catalogue of Microorganisms (GCM) 10K type strain sequencing project: providing services to taxonomists for standard genome sequencing and annotation.</title>
        <authorList>
            <consortium name="The Broad Institute Genomics Platform"/>
            <consortium name="The Broad Institute Genome Sequencing Center for Infectious Disease"/>
            <person name="Wu L."/>
            <person name="Ma J."/>
        </authorList>
    </citation>
    <scope>NUCLEOTIDE SEQUENCE [LARGE SCALE GENOMIC DNA]</scope>
    <source>
        <strain evidence="6">JCM 9458</strain>
    </source>
</reference>
<evidence type="ECO:0000313" key="5">
    <source>
        <dbReference type="EMBL" id="GAA3387081.1"/>
    </source>
</evidence>
<accession>A0ABP6SX88</accession>
<proteinExistence type="inferred from homology"/>
<keyword evidence="6" id="KW-1185">Reference proteome</keyword>
<feature type="transmembrane region" description="Helical" evidence="4">
    <location>
        <begin position="321"/>
        <end position="340"/>
    </location>
</feature>
<dbReference type="Pfam" id="PF13641">
    <property type="entry name" value="Glyco_tranf_2_3"/>
    <property type="match status" value="1"/>
</dbReference>
<keyword evidence="3" id="KW-0808">Transferase</keyword>
<dbReference type="Gene3D" id="3.90.550.10">
    <property type="entry name" value="Spore Coat Polysaccharide Biosynthesis Protein SpsA, Chain A"/>
    <property type="match status" value="1"/>
</dbReference>
<keyword evidence="2" id="KW-0328">Glycosyltransferase</keyword>
<comment type="caution">
    <text evidence="5">The sequence shown here is derived from an EMBL/GenBank/DDBJ whole genome shotgun (WGS) entry which is preliminary data.</text>
</comment>
<dbReference type="SUPFAM" id="SSF53448">
    <property type="entry name" value="Nucleotide-diphospho-sugar transferases"/>
    <property type="match status" value="1"/>
</dbReference>
<dbReference type="EMBL" id="BAAAYN010000017">
    <property type="protein sequence ID" value="GAA3387081.1"/>
    <property type="molecule type" value="Genomic_DNA"/>
</dbReference>
<protein>
    <submittedName>
        <fullName evidence="5">Glycosyltransferase family 2 protein</fullName>
    </submittedName>
</protein>
<keyword evidence="4" id="KW-0812">Transmembrane</keyword>
<dbReference type="Proteomes" id="UP001501676">
    <property type="component" value="Unassembled WGS sequence"/>
</dbReference>
<comment type="similarity">
    <text evidence="1">Belongs to the glycosyltransferase 2 family.</text>
</comment>
<feature type="transmembrane region" description="Helical" evidence="4">
    <location>
        <begin position="291"/>
        <end position="315"/>
    </location>
</feature>